<evidence type="ECO:0000313" key="3">
    <source>
        <dbReference type="EMBL" id="PXX41881.1"/>
    </source>
</evidence>
<protein>
    <recommendedName>
        <fullName evidence="2">STAS domain-containing protein</fullName>
    </recommendedName>
</protein>
<evidence type="ECO:0000259" key="2">
    <source>
        <dbReference type="PROSITE" id="PS50801"/>
    </source>
</evidence>
<dbReference type="Proteomes" id="UP000247792">
    <property type="component" value="Unassembled WGS sequence"/>
</dbReference>
<dbReference type="SUPFAM" id="SSF52091">
    <property type="entry name" value="SpoIIaa-like"/>
    <property type="match status" value="1"/>
</dbReference>
<gene>
    <name evidence="3" type="ORF">DFR42_10660</name>
</gene>
<dbReference type="InterPro" id="IPR002645">
    <property type="entry name" value="STAS_dom"/>
</dbReference>
<dbReference type="AlphaFoldDB" id="A0A318J5H2"/>
<dbReference type="InterPro" id="IPR036513">
    <property type="entry name" value="STAS_dom_sf"/>
</dbReference>
<feature type="region of interest" description="Disordered" evidence="1">
    <location>
        <begin position="97"/>
        <end position="117"/>
    </location>
</feature>
<accession>A0A318J5H2</accession>
<comment type="caution">
    <text evidence="3">The sequence shown here is derived from an EMBL/GenBank/DDBJ whole genome shotgun (WGS) entry which is preliminary data.</text>
</comment>
<name>A0A318J5H2_9BURK</name>
<proteinExistence type="predicted"/>
<feature type="domain" description="STAS" evidence="2">
    <location>
        <begin position="298"/>
        <end position="386"/>
    </location>
</feature>
<evidence type="ECO:0000256" key="1">
    <source>
        <dbReference type="SAM" id="MobiDB-lite"/>
    </source>
</evidence>
<dbReference type="CDD" id="cd07043">
    <property type="entry name" value="STAS_anti-anti-sigma_factors"/>
    <property type="match status" value="1"/>
</dbReference>
<reference evidence="3 4" key="1">
    <citation type="submission" date="2018-05" db="EMBL/GenBank/DDBJ databases">
        <title>Genomic Encyclopedia of Type Strains, Phase IV (KMG-IV): sequencing the most valuable type-strain genomes for metagenomic binning, comparative biology and taxonomic classification.</title>
        <authorList>
            <person name="Goeker M."/>
        </authorList>
    </citation>
    <scope>NUCLEOTIDE SEQUENCE [LARGE SCALE GENOMIC DNA]</scope>
    <source>
        <strain evidence="3 4">DSM 19792</strain>
    </source>
</reference>
<dbReference type="Gene3D" id="3.30.750.24">
    <property type="entry name" value="STAS domain"/>
    <property type="match status" value="1"/>
</dbReference>
<dbReference type="PROSITE" id="PS50801">
    <property type="entry name" value="STAS"/>
    <property type="match status" value="1"/>
</dbReference>
<organism evidence="3 4">
    <name type="scientific">Undibacterium pigrum</name>
    <dbReference type="NCBI Taxonomy" id="401470"/>
    <lineage>
        <taxon>Bacteria</taxon>
        <taxon>Pseudomonadati</taxon>
        <taxon>Pseudomonadota</taxon>
        <taxon>Betaproteobacteria</taxon>
        <taxon>Burkholderiales</taxon>
        <taxon>Oxalobacteraceae</taxon>
        <taxon>Undibacterium</taxon>
    </lineage>
</organism>
<sequence>MTFRLLIHKLLVWVAVSAPISCKKAAFLQGFRRSWDAVTRTFEEKLFLVVEPSQPLERKSEYTKHSSNSLPDCQRFFLFGNKVGIFSLFGKKGVKQEDRSTEKSSSRKTRSKNGNTVIGGFQDSEVFSNSIIAQRHIARATERKIDAIEFEMSRDIVKTRPPTITKTDLGAPTEPLERKAPPVEFQTTLPMMMPTDYLLGQNSEMSASALAYSETVPVLEEAAILFASGQNEVAEQMLASAVHNHELGGATEIGWQMLFDLYRITNDQHKFESLSLDYANKFETSPPLWPENQTSNDNDAEVQGDTTVANVSFPAKLDSGTIKSLEKLQIAAGKSKSLRLDFSRVKEVDPIGCGLLLRALKGLKKSGHDLLLVGAKDLADKIRSILLVGRRDETEAPWLLLLEILQLLHFEQAFEEVSMDYCITFEVSPPSFEAPKNNITSAMPEAPVQEEATDRYMMPKVVEGKTEFLISNIALQAEQHNPLILDCTRLERVEFGASAQLLNGLAPIASKAGMNIRFEGVNYLVMMLFNAMGLKNIASIIPRKH</sequence>
<dbReference type="EMBL" id="QJKB01000006">
    <property type="protein sequence ID" value="PXX41881.1"/>
    <property type="molecule type" value="Genomic_DNA"/>
</dbReference>
<keyword evidence="4" id="KW-1185">Reference proteome</keyword>
<evidence type="ECO:0000313" key="4">
    <source>
        <dbReference type="Proteomes" id="UP000247792"/>
    </source>
</evidence>